<reference evidence="2" key="1">
    <citation type="journal article" date="2019" name="Int. J. Syst. Evol. Microbiol.">
        <title>The Global Catalogue of Microorganisms (GCM) 10K type strain sequencing project: providing services to taxonomists for standard genome sequencing and annotation.</title>
        <authorList>
            <consortium name="The Broad Institute Genomics Platform"/>
            <consortium name="The Broad Institute Genome Sequencing Center for Infectious Disease"/>
            <person name="Wu L."/>
            <person name="Ma J."/>
        </authorList>
    </citation>
    <scope>NUCLEOTIDE SEQUENCE [LARGE SCALE GENOMIC DNA]</scope>
    <source>
        <strain evidence="2">CGMCC 1.6375</strain>
    </source>
</reference>
<name>A0ABQ2HCT1_9BACT</name>
<organism evidence="1 2">
    <name type="scientific">Dyadobacter beijingensis</name>
    <dbReference type="NCBI Taxonomy" id="365489"/>
    <lineage>
        <taxon>Bacteria</taxon>
        <taxon>Pseudomonadati</taxon>
        <taxon>Bacteroidota</taxon>
        <taxon>Cytophagia</taxon>
        <taxon>Cytophagales</taxon>
        <taxon>Spirosomataceae</taxon>
        <taxon>Dyadobacter</taxon>
    </lineage>
</organism>
<comment type="caution">
    <text evidence="1">The sequence shown here is derived from an EMBL/GenBank/DDBJ whole genome shotgun (WGS) entry which is preliminary data.</text>
</comment>
<dbReference type="SUPFAM" id="SSF56219">
    <property type="entry name" value="DNase I-like"/>
    <property type="match status" value="1"/>
</dbReference>
<protein>
    <recommendedName>
        <fullName evidence="3">Endonuclease/Exonuclease/phosphatase family protein</fullName>
    </recommendedName>
</protein>
<gene>
    <name evidence="1" type="ORF">GCM10010967_00540</name>
</gene>
<proteinExistence type="predicted"/>
<evidence type="ECO:0000313" key="2">
    <source>
        <dbReference type="Proteomes" id="UP000632339"/>
    </source>
</evidence>
<evidence type="ECO:0008006" key="3">
    <source>
        <dbReference type="Google" id="ProtNLM"/>
    </source>
</evidence>
<sequence length="151" mass="17186">MSTVIKEFEGKTKSSNSIIIGDFNMNPFEPGMIQTTGFHSTMSKSIAQRKSRIVDGHEYPFFYNPMWSFFGDEGKGDVNGTFYSSRSQPINYFWSIFDQVLIRPDLIPYLEDDGVKIITEFGVAKKLLKPNETIDDAISDHLPISCTLKRI</sequence>
<accession>A0ABQ2HCT1</accession>
<dbReference type="Proteomes" id="UP000632339">
    <property type="component" value="Unassembled WGS sequence"/>
</dbReference>
<evidence type="ECO:0000313" key="1">
    <source>
        <dbReference type="EMBL" id="GGM72976.1"/>
    </source>
</evidence>
<dbReference type="InterPro" id="IPR036691">
    <property type="entry name" value="Endo/exonu/phosph_ase_sf"/>
</dbReference>
<dbReference type="EMBL" id="BMLI01000001">
    <property type="protein sequence ID" value="GGM72976.1"/>
    <property type="molecule type" value="Genomic_DNA"/>
</dbReference>
<dbReference type="Gene3D" id="3.60.10.10">
    <property type="entry name" value="Endonuclease/exonuclease/phosphatase"/>
    <property type="match status" value="1"/>
</dbReference>
<keyword evidence="2" id="KW-1185">Reference proteome</keyword>